<name>A0A1X7BSK0_9RHOB</name>
<dbReference type="PROSITE" id="PS51318">
    <property type="entry name" value="TAT"/>
    <property type="match status" value="1"/>
</dbReference>
<dbReference type="NCBIfam" id="NF041384">
    <property type="entry name" value="YHS_seleno_dom"/>
    <property type="match status" value="1"/>
</dbReference>
<keyword evidence="1" id="KW-0732">Signal</keyword>
<dbReference type="Proteomes" id="UP000193224">
    <property type="component" value="Unassembled WGS sequence"/>
</dbReference>
<evidence type="ECO:0000313" key="3">
    <source>
        <dbReference type="Proteomes" id="UP000193224"/>
    </source>
</evidence>
<evidence type="ECO:0008006" key="4">
    <source>
        <dbReference type="Google" id="ProtNLM"/>
    </source>
</evidence>
<dbReference type="AlphaFoldDB" id="A0A1X7BSK0"/>
<reference evidence="2 3" key="1">
    <citation type="submission" date="2017-03" db="EMBL/GenBank/DDBJ databases">
        <authorList>
            <person name="Afonso C.L."/>
            <person name="Miller P.J."/>
            <person name="Scott M.A."/>
            <person name="Spackman E."/>
            <person name="Goraichik I."/>
            <person name="Dimitrov K.M."/>
            <person name="Suarez D.L."/>
            <person name="Swayne D.E."/>
        </authorList>
    </citation>
    <scope>NUCLEOTIDE SEQUENCE [LARGE SCALE GENOMIC DNA]</scope>
    <source>
        <strain evidence="2 3">CECT 7745</strain>
    </source>
</reference>
<proteinExistence type="predicted"/>
<feature type="signal peptide" evidence="1">
    <location>
        <begin position="1"/>
        <end position="26"/>
    </location>
</feature>
<feature type="chain" id="PRO_5012146162" description="YHS domain protein" evidence="1">
    <location>
        <begin position="27"/>
        <end position="152"/>
    </location>
</feature>
<dbReference type="InterPro" id="IPR006311">
    <property type="entry name" value="TAT_signal"/>
</dbReference>
<organism evidence="2 3">
    <name type="scientific">Roseovarius aestuarii</name>
    <dbReference type="NCBI Taxonomy" id="475083"/>
    <lineage>
        <taxon>Bacteria</taxon>
        <taxon>Pseudomonadati</taxon>
        <taxon>Pseudomonadota</taxon>
        <taxon>Alphaproteobacteria</taxon>
        <taxon>Rhodobacterales</taxon>
        <taxon>Roseobacteraceae</taxon>
        <taxon>Roseovarius</taxon>
    </lineage>
</organism>
<evidence type="ECO:0000313" key="2">
    <source>
        <dbReference type="EMBL" id="SMC12587.1"/>
    </source>
</evidence>
<evidence type="ECO:0000256" key="1">
    <source>
        <dbReference type="SAM" id="SignalP"/>
    </source>
</evidence>
<dbReference type="OrthoDB" id="344729at2"/>
<dbReference type="EMBL" id="FWXB01000008">
    <property type="protein sequence ID" value="SMC12587.1"/>
    <property type="molecule type" value="Genomic_DNA"/>
</dbReference>
<keyword evidence="3" id="KW-1185">Reference proteome</keyword>
<gene>
    <name evidence="2" type="ORF">ROA7745_02415</name>
</gene>
<protein>
    <recommendedName>
        <fullName evidence="4">YHS domain protein</fullName>
    </recommendedName>
</protein>
<sequence>MLTRRQFMSLSAAIPTVALLSSPVFAATPAVFARGGVAINGYDPVAYFRADAPVKGKAAHTVSWQGATWQFADADNRAAFESAPEDFAPQYGGYCAYALSKNAIAKTEPDAWTINNGKLYLNYDTSVRALWQRDIPGNVARADDNWPSVLHS</sequence>
<accession>A0A1X7BSK0</accession>
<dbReference type="RefSeq" id="WP_085800538.1">
    <property type="nucleotide sequence ID" value="NZ_FWXB01000008.1"/>
</dbReference>